<organism evidence="9 10">
    <name type="scientific">Candidatus Onthenecus intestinigallinarum</name>
    <dbReference type="NCBI Taxonomy" id="2840875"/>
    <lineage>
        <taxon>Bacteria</taxon>
        <taxon>Bacillati</taxon>
        <taxon>Bacillota</taxon>
        <taxon>Clostridia</taxon>
        <taxon>Eubacteriales</taxon>
        <taxon>Candidatus Onthenecus</taxon>
    </lineage>
</organism>
<feature type="modified residue" description="4-aspartylphosphate" evidence="6">
    <location>
        <position position="55"/>
    </location>
</feature>
<dbReference type="SMART" id="SM00448">
    <property type="entry name" value="REC"/>
    <property type="match status" value="1"/>
</dbReference>
<dbReference type="PROSITE" id="PS50110">
    <property type="entry name" value="RESPONSE_REGULATORY"/>
    <property type="match status" value="1"/>
</dbReference>
<dbReference type="InterPro" id="IPR018062">
    <property type="entry name" value="HTH_AraC-typ_CS"/>
</dbReference>
<keyword evidence="2" id="KW-0805">Transcription regulation</keyword>
<dbReference type="InterPro" id="IPR011006">
    <property type="entry name" value="CheY-like_superfamily"/>
</dbReference>
<keyword evidence="4" id="KW-0804">Transcription</keyword>
<evidence type="ECO:0000256" key="1">
    <source>
        <dbReference type="ARBA" id="ARBA00018672"/>
    </source>
</evidence>
<dbReference type="GO" id="GO:0000160">
    <property type="term" value="P:phosphorelay signal transduction system"/>
    <property type="evidence" value="ECO:0007669"/>
    <property type="project" value="InterPro"/>
</dbReference>
<dbReference type="PROSITE" id="PS01124">
    <property type="entry name" value="HTH_ARAC_FAMILY_2"/>
    <property type="match status" value="1"/>
</dbReference>
<accession>A0A9D0ZAU6</accession>
<evidence type="ECO:0000256" key="4">
    <source>
        <dbReference type="ARBA" id="ARBA00023163"/>
    </source>
</evidence>
<dbReference type="GO" id="GO:0003700">
    <property type="term" value="F:DNA-binding transcription factor activity"/>
    <property type="evidence" value="ECO:0007669"/>
    <property type="project" value="InterPro"/>
</dbReference>
<dbReference type="CDD" id="cd17536">
    <property type="entry name" value="REC_YesN-like"/>
    <property type="match status" value="1"/>
</dbReference>
<name>A0A9D0ZAU6_9FIRM</name>
<evidence type="ECO:0000256" key="2">
    <source>
        <dbReference type="ARBA" id="ARBA00023015"/>
    </source>
</evidence>
<reference evidence="9" key="1">
    <citation type="submission" date="2020-10" db="EMBL/GenBank/DDBJ databases">
        <authorList>
            <person name="Gilroy R."/>
        </authorList>
    </citation>
    <scope>NUCLEOTIDE SEQUENCE</scope>
    <source>
        <strain evidence="9">ChiSxjej2B14-6234</strain>
    </source>
</reference>
<dbReference type="PANTHER" id="PTHR43280">
    <property type="entry name" value="ARAC-FAMILY TRANSCRIPTIONAL REGULATOR"/>
    <property type="match status" value="1"/>
</dbReference>
<dbReference type="Proteomes" id="UP000886887">
    <property type="component" value="Unassembled WGS sequence"/>
</dbReference>
<dbReference type="SUPFAM" id="SSF52172">
    <property type="entry name" value="CheY-like"/>
    <property type="match status" value="1"/>
</dbReference>
<dbReference type="PRINTS" id="PR00032">
    <property type="entry name" value="HTHARAC"/>
</dbReference>
<dbReference type="PROSITE" id="PS00041">
    <property type="entry name" value="HTH_ARAC_FAMILY_1"/>
    <property type="match status" value="1"/>
</dbReference>
<dbReference type="PANTHER" id="PTHR43280:SF30">
    <property type="entry name" value="MMSAB OPERON REGULATORY PROTEIN"/>
    <property type="match status" value="1"/>
</dbReference>
<dbReference type="Gene3D" id="3.40.50.2300">
    <property type="match status" value="1"/>
</dbReference>
<gene>
    <name evidence="9" type="ORF">IAB73_06270</name>
</gene>
<comment type="function">
    <text evidence="5">May play the central regulatory role in sporulation. It may be an element of the effector pathway responsible for the activation of sporulation genes in response to nutritional stress. Spo0A may act in concert with spo0H (a sigma factor) to control the expression of some genes that are critical to the sporulation process.</text>
</comment>
<dbReference type="InterPro" id="IPR020449">
    <property type="entry name" value="Tscrpt_reg_AraC-type_HTH"/>
</dbReference>
<dbReference type="InterPro" id="IPR009057">
    <property type="entry name" value="Homeodomain-like_sf"/>
</dbReference>
<dbReference type="InterPro" id="IPR001789">
    <property type="entry name" value="Sig_transdc_resp-reg_receiver"/>
</dbReference>
<evidence type="ECO:0000256" key="5">
    <source>
        <dbReference type="ARBA" id="ARBA00024867"/>
    </source>
</evidence>
<feature type="domain" description="HTH araC/xylS-type" evidence="7">
    <location>
        <begin position="241"/>
        <end position="339"/>
    </location>
</feature>
<feature type="domain" description="Response regulatory" evidence="8">
    <location>
        <begin position="3"/>
        <end position="120"/>
    </location>
</feature>
<evidence type="ECO:0000313" key="9">
    <source>
        <dbReference type="EMBL" id="HIQ71791.1"/>
    </source>
</evidence>
<keyword evidence="3" id="KW-0238">DNA-binding</keyword>
<evidence type="ECO:0000259" key="7">
    <source>
        <dbReference type="PROSITE" id="PS01124"/>
    </source>
</evidence>
<keyword evidence="6" id="KW-0597">Phosphoprotein</keyword>
<comment type="caution">
    <text evidence="9">The sequence shown here is derived from an EMBL/GenBank/DDBJ whole genome shotgun (WGS) entry which is preliminary data.</text>
</comment>
<dbReference type="SUPFAM" id="SSF46689">
    <property type="entry name" value="Homeodomain-like"/>
    <property type="match status" value="2"/>
</dbReference>
<dbReference type="Pfam" id="PF12833">
    <property type="entry name" value="HTH_18"/>
    <property type="match status" value="1"/>
</dbReference>
<evidence type="ECO:0000256" key="3">
    <source>
        <dbReference type="ARBA" id="ARBA00023125"/>
    </source>
</evidence>
<dbReference type="InterPro" id="IPR018060">
    <property type="entry name" value="HTH_AraC"/>
</dbReference>
<reference evidence="9" key="2">
    <citation type="journal article" date="2021" name="PeerJ">
        <title>Extensive microbial diversity within the chicken gut microbiome revealed by metagenomics and culture.</title>
        <authorList>
            <person name="Gilroy R."/>
            <person name="Ravi A."/>
            <person name="Getino M."/>
            <person name="Pursley I."/>
            <person name="Horton D.L."/>
            <person name="Alikhan N.F."/>
            <person name="Baker D."/>
            <person name="Gharbi K."/>
            <person name="Hall N."/>
            <person name="Watson M."/>
            <person name="Adriaenssens E.M."/>
            <person name="Foster-Nyarko E."/>
            <person name="Jarju S."/>
            <person name="Secka A."/>
            <person name="Antonio M."/>
            <person name="Oren A."/>
            <person name="Chaudhuri R.R."/>
            <person name="La Ragione R."/>
            <person name="Hildebrand F."/>
            <person name="Pallen M.J."/>
        </authorList>
    </citation>
    <scope>NUCLEOTIDE SEQUENCE</scope>
    <source>
        <strain evidence="9">ChiSxjej2B14-6234</strain>
    </source>
</reference>
<evidence type="ECO:0000256" key="6">
    <source>
        <dbReference type="PROSITE-ProRule" id="PRU00169"/>
    </source>
</evidence>
<evidence type="ECO:0000313" key="10">
    <source>
        <dbReference type="Proteomes" id="UP000886887"/>
    </source>
</evidence>
<dbReference type="EMBL" id="DVFJ01000019">
    <property type="protein sequence ID" value="HIQ71791.1"/>
    <property type="molecule type" value="Genomic_DNA"/>
</dbReference>
<dbReference type="AlphaFoldDB" id="A0A9D0ZAU6"/>
<protein>
    <recommendedName>
        <fullName evidence="1">Stage 0 sporulation protein A homolog</fullName>
    </recommendedName>
</protein>
<dbReference type="SMART" id="SM00342">
    <property type="entry name" value="HTH_ARAC"/>
    <property type="match status" value="1"/>
</dbReference>
<proteinExistence type="predicted"/>
<evidence type="ECO:0000259" key="8">
    <source>
        <dbReference type="PROSITE" id="PS50110"/>
    </source>
</evidence>
<sequence length="344" mass="39281">MIRVVIVDDQELVLQGLSGLLDWESLGFAIVGRFTSAQKALGFIRKEKPDVVMTDIRMPDMSGLELIENLIAVGQRPEFVLISAYRDFEAAKEAIRLGVSRYIVKPFERDEVLATLEDIRRRCMDRREAPIVDPGRPASFRENAALERLCSRVARHARCFLLLSDAAHVPSDEWNAPGEALDVIGFGGAWLISRQDGVPDIPPDSGLSRAHRDFRSFGRMLAEATISLEGCFAFSQQEQTADIQQYLCDHIRDNVSLEELSAHFYMSRARLCAVFRQYTGFSPASFLQHVRLHVGRRRLLHTDMRIREVAESVGYWDTSYFGRLYKRTFAMTPEECRLRRDLLH</sequence>
<dbReference type="Pfam" id="PF00072">
    <property type="entry name" value="Response_reg"/>
    <property type="match status" value="1"/>
</dbReference>
<dbReference type="Gene3D" id="1.10.10.60">
    <property type="entry name" value="Homeodomain-like"/>
    <property type="match status" value="1"/>
</dbReference>
<dbReference type="GO" id="GO:0043565">
    <property type="term" value="F:sequence-specific DNA binding"/>
    <property type="evidence" value="ECO:0007669"/>
    <property type="project" value="InterPro"/>
</dbReference>